<keyword evidence="2 11" id="KW-0479">Metal-binding</keyword>
<dbReference type="Pfam" id="PF13912">
    <property type="entry name" value="zf-C2H2_6"/>
    <property type="match status" value="1"/>
</dbReference>
<dbReference type="GO" id="GO:0008270">
    <property type="term" value="F:zinc ion binding"/>
    <property type="evidence" value="ECO:0007669"/>
    <property type="project" value="UniProtKB-UniRule"/>
</dbReference>
<dbReference type="FunFam" id="3.30.160.60:FF:001532">
    <property type="entry name" value="Zinc finger protein 483"/>
    <property type="match status" value="1"/>
</dbReference>
<evidence type="ECO:0000259" key="12">
    <source>
        <dbReference type="PROSITE" id="PS50157"/>
    </source>
</evidence>
<protein>
    <submittedName>
        <fullName evidence="14">Zinc-finger associated domain containing protein</fullName>
    </submittedName>
</protein>
<feature type="domain" description="C2H2-type" evidence="12">
    <location>
        <begin position="218"/>
        <end position="240"/>
    </location>
</feature>
<dbReference type="FunFam" id="3.30.160.60:FF:000303">
    <property type="entry name" value="Zinc finger protein 41"/>
    <property type="match status" value="1"/>
</dbReference>
<dbReference type="PANTHER" id="PTHR24384">
    <property type="entry name" value="FINGER PUTATIVE TRANSCRIPTION FACTOR FAMILY-RELATED"/>
    <property type="match status" value="1"/>
</dbReference>
<dbReference type="FunFam" id="3.30.160.60:FF:002343">
    <property type="entry name" value="Zinc finger protein 33A"/>
    <property type="match status" value="1"/>
</dbReference>
<dbReference type="FunFam" id="3.30.160.60:FF:000446">
    <property type="entry name" value="Zinc finger protein"/>
    <property type="match status" value="1"/>
</dbReference>
<feature type="domain" description="C2H2-type" evidence="12">
    <location>
        <begin position="376"/>
        <end position="403"/>
    </location>
</feature>
<feature type="domain" description="C2H2-type" evidence="12">
    <location>
        <begin position="460"/>
        <end position="487"/>
    </location>
</feature>
<keyword evidence="5 11" id="KW-0862">Zinc</keyword>
<feature type="domain" description="C2H2-type" evidence="12">
    <location>
        <begin position="320"/>
        <end position="347"/>
    </location>
</feature>
<feature type="domain" description="C2H2-type" evidence="12">
    <location>
        <begin position="190"/>
        <end position="217"/>
    </location>
</feature>
<dbReference type="EMBL" id="LJIG01009819">
    <property type="protein sequence ID" value="KRT82317.1"/>
    <property type="molecule type" value="Genomic_DNA"/>
</dbReference>
<sequence>FDWLCHYHHFVSNRWDPNKPLLVKSFFFNFFRRMEESAHTNICRACLTEQSEFQSIFISHEGLGLNIHLAEMIMTYASVQITFGDGLPEQICLPCASKAVEFYIFKKQCEEADTTLRQRLGKSPLLKLQVDNETNPTQELDVDVKDAEVLVKSEVCNGISNSEEKRHLNESCEYVEKFDDNMDLVEYVIFECDQCLQEFNDAEQLNNHKKIHEISKLFQCDICPKLFTKRDSLQRHKLSHVKVDNKNGENLNCEVKEVTTELEPDNSLPSTPTLDGFRIPRLRTGQKGLSELDCYICNKKFSKTSHLTRHLKIHNPIKPHACKICYKRYARLEQLTTHMNIHMGVKPHVCEICFKGFNQISNLKDHMRTHNGEKPFLCSTCGKGFNQLGNLRQHTIRHSGVKAHICTFCGNGFASKGELCAHVRKHTGARPFVCPVCNHGFTTSSSLTKHKRIHSGEKPYECDVCRMRFSRSGILARHKRTHTGEKPYVCSYCGKAFSQSNDLSSHLRIHTGEKPFICDICGSAFRQSSALKTHKKTHTDRNPIIDSKVMILDSKVMMGMVQHPTFLGDLQ</sequence>
<feature type="domain" description="C2H2-type" evidence="12">
    <location>
        <begin position="516"/>
        <end position="543"/>
    </location>
</feature>
<dbReference type="OrthoDB" id="9439903at2759"/>
<dbReference type="Pfam" id="PF07776">
    <property type="entry name" value="zf-AD"/>
    <property type="match status" value="1"/>
</dbReference>
<dbReference type="InterPro" id="IPR036236">
    <property type="entry name" value="Znf_C2H2_sf"/>
</dbReference>
<dbReference type="PANTHER" id="PTHR24384:SF189">
    <property type="entry name" value="C2H2-TYPE DOMAIN-CONTAINING PROTEIN-RELATED"/>
    <property type="match status" value="1"/>
</dbReference>
<evidence type="ECO:0000256" key="7">
    <source>
        <dbReference type="ARBA" id="ARBA00023125"/>
    </source>
</evidence>
<dbReference type="Proteomes" id="UP000051574">
    <property type="component" value="Unassembled WGS sequence"/>
</dbReference>
<dbReference type="AlphaFoldDB" id="A0A0T6B5C2"/>
<dbReference type="GO" id="GO:0000981">
    <property type="term" value="F:DNA-binding transcription factor activity, RNA polymerase II-specific"/>
    <property type="evidence" value="ECO:0007669"/>
    <property type="project" value="TreeGrafter"/>
</dbReference>
<proteinExistence type="predicted"/>
<dbReference type="FunFam" id="3.30.160.60:FF:000512">
    <property type="entry name" value="zinc finger protein 197 isoform X1"/>
    <property type="match status" value="1"/>
</dbReference>
<dbReference type="Pfam" id="PF00096">
    <property type="entry name" value="zf-C2H2"/>
    <property type="match status" value="9"/>
</dbReference>
<dbReference type="PROSITE" id="PS50157">
    <property type="entry name" value="ZINC_FINGER_C2H2_2"/>
    <property type="match status" value="11"/>
</dbReference>
<dbReference type="SMART" id="SM00868">
    <property type="entry name" value="zf-AD"/>
    <property type="match status" value="1"/>
</dbReference>
<dbReference type="FunFam" id="3.30.160.60:FF:001397">
    <property type="entry name" value="Datilografo, isoform A"/>
    <property type="match status" value="1"/>
</dbReference>
<feature type="domain" description="C2H2-type" evidence="12">
    <location>
        <begin position="404"/>
        <end position="431"/>
    </location>
</feature>
<accession>A0A0T6B5C2</accession>
<feature type="domain" description="C2H2-type" evidence="12">
    <location>
        <begin position="292"/>
        <end position="319"/>
    </location>
</feature>
<dbReference type="SUPFAM" id="SSF57667">
    <property type="entry name" value="beta-beta-alpha zinc fingers"/>
    <property type="match status" value="6"/>
</dbReference>
<evidence type="ECO:0000256" key="1">
    <source>
        <dbReference type="ARBA" id="ARBA00004123"/>
    </source>
</evidence>
<evidence type="ECO:0000256" key="11">
    <source>
        <dbReference type="PROSITE-ProRule" id="PRU01263"/>
    </source>
</evidence>
<gene>
    <name evidence="14" type="ORF">AMK59_4798</name>
</gene>
<dbReference type="SMART" id="SM00355">
    <property type="entry name" value="ZnF_C2H2"/>
    <property type="match status" value="11"/>
</dbReference>
<keyword evidence="3" id="KW-0677">Repeat</keyword>
<feature type="binding site" evidence="11">
    <location>
        <position position="95"/>
    </location>
    <ligand>
        <name>Zn(2+)</name>
        <dbReference type="ChEBI" id="CHEBI:29105"/>
    </ligand>
</feature>
<comment type="subcellular location">
    <subcellularLocation>
        <location evidence="1">Nucleus</location>
    </subcellularLocation>
</comment>
<dbReference type="FunFam" id="3.30.160.60:FF:000557">
    <property type="entry name" value="zinc finger and SCAN domain-containing protein 29"/>
    <property type="match status" value="1"/>
</dbReference>
<dbReference type="InterPro" id="IPR012934">
    <property type="entry name" value="Znf_AD"/>
</dbReference>
<evidence type="ECO:0000313" key="14">
    <source>
        <dbReference type="EMBL" id="KRT82317.1"/>
    </source>
</evidence>
<keyword evidence="9" id="KW-0539">Nucleus</keyword>
<organism evidence="14 15">
    <name type="scientific">Oryctes borbonicus</name>
    <dbReference type="NCBI Taxonomy" id="1629725"/>
    <lineage>
        <taxon>Eukaryota</taxon>
        <taxon>Metazoa</taxon>
        <taxon>Ecdysozoa</taxon>
        <taxon>Arthropoda</taxon>
        <taxon>Hexapoda</taxon>
        <taxon>Insecta</taxon>
        <taxon>Pterygota</taxon>
        <taxon>Neoptera</taxon>
        <taxon>Endopterygota</taxon>
        <taxon>Coleoptera</taxon>
        <taxon>Polyphaga</taxon>
        <taxon>Scarabaeiformia</taxon>
        <taxon>Scarabaeidae</taxon>
        <taxon>Dynastinae</taxon>
        <taxon>Oryctes</taxon>
    </lineage>
</organism>
<keyword evidence="4 10" id="KW-0863">Zinc-finger</keyword>
<reference evidence="14 15" key="1">
    <citation type="submission" date="2015-09" db="EMBL/GenBank/DDBJ databases">
        <title>Draft genome of the scarab beetle Oryctes borbonicus.</title>
        <authorList>
            <person name="Meyer J.M."/>
            <person name="Markov G.V."/>
            <person name="Baskaran P."/>
            <person name="Herrmann M."/>
            <person name="Sommer R.J."/>
            <person name="Roedelsperger C."/>
        </authorList>
    </citation>
    <scope>NUCLEOTIDE SEQUENCE [LARGE SCALE GENOMIC DNA]</scope>
    <source>
        <strain evidence="14">OB123</strain>
        <tissue evidence="14">Whole animal</tissue>
    </source>
</reference>
<keyword evidence="15" id="KW-1185">Reference proteome</keyword>
<dbReference type="Pfam" id="PF13894">
    <property type="entry name" value="zf-C2H2_4"/>
    <property type="match status" value="1"/>
</dbReference>
<feature type="binding site" evidence="11">
    <location>
        <position position="92"/>
    </location>
    <ligand>
        <name>Zn(2+)</name>
        <dbReference type="ChEBI" id="CHEBI:29105"/>
    </ligand>
</feature>
<keyword evidence="8" id="KW-0804">Transcription</keyword>
<feature type="domain" description="C2H2-type" evidence="12">
    <location>
        <begin position="348"/>
        <end position="375"/>
    </location>
</feature>
<comment type="caution">
    <text evidence="14">The sequence shown here is derived from an EMBL/GenBank/DDBJ whole genome shotgun (WGS) entry which is preliminary data.</text>
</comment>
<evidence type="ECO:0000256" key="5">
    <source>
        <dbReference type="ARBA" id="ARBA00022833"/>
    </source>
</evidence>
<dbReference type="Gene3D" id="3.30.160.60">
    <property type="entry name" value="Classic Zinc Finger"/>
    <property type="match status" value="10"/>
</dbReference>
<dbReference type="PROSITE" id="PS00028">
    <property type="entry name" value="ZINC_FINGER_C2H2_1"/>
    <property type="match status" value="11"/>
</dbReference>
<keyword evidence="7" id="KW-0238">DNA-binding</keyword>
<evidence type="ECO:0000256" key="6">
    <source>
        <dbReference type="ARBA" id="ARBA00023015"/>
    </source>
</evidence>
<evidence type="ECO:0000256" key="8">
    <source>
        <dbReference type="ARBA" id="ARBA00023163"/>
    </source>
</evidence>
<dbReference type="PROSITE" id="PS51915">
    <property type="entry name" value="ZAD"/>
    <property type="match status" value="1"/>
</dbReference>
<dbReference type="InterPro" id="IPR050752">
    <property type="entry name" value="C2H2-ZF_domain"/>
</dbReference>
<evidence type="ECO:0000256" key="3">
    <source>
        <dbReference type="ARBA" id="ARBA00022737"/>
    </source>
</evidence>
<feature type="domain" description="C2H2-type" evidence="12">
    <location>
        <begin position="432"/>
        <end position="459"/>
    </location>
</feature>
<evidence type="ECO:0000256" key="9">
    <source>
        <dbReference type="ARBA" id="ARBA00023242"/>
    </source>
</evidence>
<name>A0A0T6B5C2_9SCAR</name>
<evidence type="ECO:0000256" key="10">
    <source>
        <dbReference type="PROSITE-ProRule" id="PRU00042"/>
    </source>
</evidence>
<keyword evidence="6" id="KW-0805">Transcription regulation</keyword>
<feature type="domain" description="C2H2-type" evidence="12">
    <location>
        <begin position="488"/>
        <end position="515"/>
    </location>
</feature>
<evidence type="ECO:0000313" key="15">
    <source>
        <dbReference type="Proteomes" id="UP000051574"/>
    </source>
</evidence>
<feature type="binding site" evidence="11">
    <location>
        <position position="43"/>
    </location>
    <ligand>
        <name>Zn(2+)</name>
        <dbReference type="ChEBI" id="CHEBI:29105"/>
    </ligand>
</feature>
<evidence type="ECO:0000259" key="13">
    <source>
        <dbReference type="PROSITE" id="PS51915"/>
    </source>
</evidence>
<dbReference type="GO" id="GO:0005634">
    <property type="term" value="C:nucleus"/>
    <property type="evidence" value="ECO:0007669"/>
    <property type="project" value="UniProtKB-SubCell"/>
</dbReference>
<dbReference type="GO" id="GO:0000978">
    <property type="term" value="F:RNA polymerase II cis-regulatory region sequence-specific DNA binding"/>
    <property type="evidence" value="ECO:0007669"/>
    <property type="project" value="TreeGrafter"/>
</dbReference>
<feature type="non-terminal residue" evidence="14">
    <location>
        <position position="1"/>
    </location>
</feature>
<dbReference type="SUPFAM" id="SSF57716">
    <property type="entry name" value="Glucocorticoid receptor-like (DNA-binding domain)"/>
    <property type="match status" value="1"/>
</dbReference>
<feature type="binding site" evidence="11">
    <location>
        <position position="46"/>
    </location>
    <ligand>
        <name>Zn(2+)</name>
        <dbReference type="ChEBI" id="CHEBI:29105"/>
    </ligand>
</feature>
<evidence type="ECO:0000256" key="4">
    <source>
        <dbReference type="ARBA" id="ARBA00022771"/>
    </source>
</evidence>
<dbReference type="InterPro" id="IPR013087">
    <property type="entry name" value="Znf_C2H2_type"/>
</dbReference>
<dbReference type="Gene3D" id="3.40.1800.20">
    <property type="match status" value="1"/>
</dbReference>
<evidence type="ECO:0000256" key="2">
    <source>
        <dbReference type="ARBA" id="ARBA00022723"/>
    </source>
</evidence>
<feature type="domain" description="ZAD" evidence="13">
    <location>
        <begin position="41"/>
        <end position="119"/>
    </location>
</feature>